<keyword evidence="3" id="KW-1185">Reference proteome</keyword>
<protein>
    <submittedName>
        <fullName evidence="2">Uncharacterized protein</fullName>
    </submittedName>
</protein>
<evidence type="ECO:0000256" key="1">
    <source>
        <dbReference type="SAM" id="MobiDB-lite"/>
    </source>
</evidence>
<feature type="compositionally biased region" description="Polar residues" evidence="1">
    <location>
        <begin position="13"/>
        <end position="27"/>
    </location>
</feature>
<reference evidence="2" key="1">
    <citation type="journal article" date="2022" name="bioRxiv">
        <title>Sequencing and chromosome-scale assembly of the giantPleurodeles waltlgenome.</title>
        <authorList>
            <person name="Brown T."/>
            <person name="Elewa A."/>
            <person name="Iarovenko S."/>
            <person name="Subramanian E."/>
            <person name="Araus A.J."/>
            <person name="Petzold A."/>
            <person name="Susuki M."/>
            <person name="Suzuki K.-i.T."/>
            <person name="Hayashi T."/>
            <person name="Toyoda A."/>
            <person name="Oliveira C."/>
            <person name="Osipova E."/>
            <person name="Leigh N.D."/>
            <person name="Simon A."/>
            <person name="Yun M.H."/>
        </authorList>
    </citation>
    <scope>NUCLEOTIDE SEQUENCE</scope>
    <source>
        <strain evidence="2">20211129_DDA</strain>
        <tissue evidence="2">Liver</tissue>
    </source>
</reference>
<dbReference type="AlphaFoldDB" id="A0AAV7SQR1"/>
<dbReference type="Proteomes" id="UP001066276">
    <property type="component" value="Chromosome 4_2"/>
</dbReference>
<dbReference type="EMBL" id="JANPWB010000008">
    <property type="protein sequence ID" value="KAJ1166403.1"/>
    <property type="molecule type" value="Genomic_DNA"/>
</dbReference>
<sequence length="107" mass="11070">MDPSRAALPAPLQSRSGHLSTPPSGTSPVRRDARSASGASGATRRPQGASVVWPGPTASAPSTVFGAADRSPLSHSSSWVAAKLSGARMHHLFSRFGSRSLNQRPTL</sequence>
<evidence type="ECO:0000313" key="3">
    <source>
        <dbReference type="Proteomes" id="UP001066276"/>
    </source>
</evidence>
<feature type="region of interest" description="Disordered" evidence="1">
    <location>
        <begin position="1"/>
        <end position="72"/>
    </location>
</feature>
<gene>
    <name evidence="2" type="ORF">NDU88_006807</name>
</gene>
<accession>A0AAV7SQR1</accession>
<feature type="compositionally biased region" description="Low complexity" evidence="1">
    <location>
        <begin position="35"/>
        <end position="45"/>
    </location>
</feature>
<name>A0AAV7SQR1_PLEWA</name>
<organism evidence="2 3">
    <name type="scientific">Pleurodeles waltl</name>
    <name type="common">Iberian ribbed newt</name>
    <dbReference type="NCBI Taxonomy" id="8319"/>
    <lineage>
        <taxon>Eukaryota</taxon>
        <taxon>Metazoa</taxon>
        <taxon>Chordata</taxon>
        <taxon>Craniata</taxon>
        <taxon>Vertebrata</taxon>
        <taxon>Euteleostomi</taxon>
        <taxon>Amphibia</taxon>
        <taxon>Batrachia</taxon>
        <taxon>Caudata</taxon>
        <taxon>Salamandroidea</taxon>
        <taxon>Salamandridae</taxon>
        <taxon>Pleurodelinae</taxon>
        <taxon>Pleurodeles</taxon>
    </lineage>
</organism>
<evidence type="ECO:0000313" key="2">
    <source>
        <dbReference type="EMBL" id="KAJ1166403.1"/>
    </source>
</evidence>
<proteinExistence type="predicted"/>
<comment type="caution">
    <text evidence="2">The sequence shown here is derived from an EMBL/GenBank/DDBJ whole genome shotgun (WGS) entry which is preliminary data.</text>
</comment>